<evidence type="ECO:0000313" key="1">
    <source>
        <dbReference type="EMBL" id="UFZ04073.1"/>
    </source>
</evidence>
<gene>
    <name evidence="1" type="ORF">LQG66_33595</name>
</gene>
<dbReference type="RefSeq" id="WP_231320085.1">
    <property type="nucleotide sequence ID" value="NZ_CP088156.1"/>
</dbReference>
<reference evidence="1" key="1">
    <citation type="journal article" date="2024" name="Antonie Van Leeuwenhoek">
        <title>Bradyrhizobium ontarionense sp. nov., a novel bacterial symbiont isolated from Aeschynomene indica (Indian jointvetch), harbours photosynthesis, nitrogen fixation and nitrous oxide (N2O) reductase genes.</title>
        <authorList>
            <person name="Bromfield E.S.P."/>
            <person name="Cloutier S."/>
        </authorList>
    </citation>
    <scope>NUCLEOTIDE SEQUENCE</scope>
    <source>
        <strain evidence="1">A19</strain>
    </source>
</reference>
<accession>A0ABY3RAI9</accession>
<evidence type="ECO:0000313" key="2">
    <source>
        <dbReference type="Proteomes" id="UP001431010"/>
    </source>
</evidence>
<protein>
    <recommendedName>
        <fullName evidence="3">Peptidase MA-like domain-containing protein</fullName>
    </recommendedName>
</protein>
<dbReference type="EMBL" id="CP088156">
    <property type="protein sequence ID" value="UFZ04073.1"/>
    <property type="molecule type" value="Genomic_DNA"/>
</dbReference>
<dbReference type="Proteomes" id="UP001431010">
    <property type="component" value="Chromosome"/>
</dbReference>
<organism evidence="1 2">
    <name type="scientific">Bradyrhizobium ontarionense</name>
    <dbReference type="NCBI Taxonomy" id="2898149"/>
    <lineage>
        <taxon>Bacteria</taxon>
        <taxon>Pseudomonadati</taxon>
        <taxon>Pseudomonadota</taxon>
        <taxon>Alphaproteobacteria</taxon>
        <taxon>Hyphomicrobiales</taxon>
        <taxon>Nitrobacteraceae</taxon>
        <taxon>Bradyrhizobium</taxon>
    </lineage>
</organism>
<sequence>MLRRILWVIICIPPALFAIGTGAALSWPVTRHIVSAWWYLPDRLPALSDNGLVHYEPGAEDYARDVATLLPAALARVEATHGRPFAHPVTLGVYDSMDAYVAANGTGSTAPVGTAIFGRVNLSPKLSWPQHRRLPAILTHELSHAHIEGWIGNRYVLLPNWFKEGLAVMVSGGGGAELVGADEAWAAIQDGGQIAIDDAGSLLSWEIRFATAPARQDPSWYPVVLAYRQAGMFVTYLRASDEAAFDRMMNAILDGRAFADAVTVAYHDDVRSLWLRFVESSPHRKAELGSQPNLPP</sequence>
<proteinExistence type="predicted"/>
<dbReference type="SUPFAM" id="SSF55486">
    <property type="entry name" value="Metalloproteases ('zincins'), catalytic domain"/>
    <property type="match status" value="1"/>
</dbReference>
<evidence type="ECO:0008006" key="3">
    <source>
        <dbReference type="Google" id="ProtNLM"/>
    </source>
</evidence>
<keyword evidence="2" id="KW-1185">Reference proteome</keyword>
<name>A0ABY3RAI9_9BRAD</name>